<dbReference type="SUPFAM" id="SSF51430">
    <property type="entry name" value="NAD(P)-linked oxidoreductase"/>
    <property type="match status" value="1"/>
</dbReference>
<organism evidence="2 3">
    <name type="scientific">Dactylosporangium roseum</name>
    <dbReference type="NCBI Taxonomy" id="47989"/>
    <lineage>
        <taxon>Bacteria</taxon>
        <taxon>Bacillati</taxon>
        <taxon>Actinomycetota</taxon>
        <taxon>Actinomycetes</taxon>
        <taxon>Micromonosporales</taxon>
        <taxon>Micromonosporaceae</taxon>
        <taxon>Dactylosporangium</taxon>
    </lineage>
</organism>
<feature type="domain" description="NADP-dependent oxidoreductase" evidence="1">
    <location>
        <begin position="15"/>
        <end position="71"/>
    </location>
</feature>
<dbReference type="Pfam" id="PF00248">
    <property type="entry name" value="Aldo_ket_red"/>
    <property type="match status" value="1"/>
</dbReference>
<accession>A0ABY5ZHE5</accession>
<dbReference type="Proteomes" id="UP001058271">
    <property type="component" value="Chromosome"/>
</dbReference>
<dbReference type="PANTHER" id="PTHR43312">
    <property type="entry name" value="D-THREO-ALDOSE 1-DEHYDROGENASE"/>
    <property type="match status" value="1"/>
</dbReference>
<dbReference type="InterPro" id="IPR053135">
    <property type="entry name" value="AKR2_Oxidoreductase"/>
</dbReference>
<dbReference type="InterPro" id="IPR023210">
    <property type="entry name" value="NADP_OxRdtase_dom"/>
</dbReference>
<name>A0ABY5ZHE5_9ACTN</name>
<keyword evidence="3" id="KW-1185">Reference proteome</keyword>
<proteinExistence type="predicted"/>
<gene>
    <name evidence="2" type="ORF">Drose_14980</name>
</gene>
<evidence type="ECO:0000313" key="2">
    <source>
        <dbReference type="EMBL" id="UWZ40380.1"/>
    </source>
</evidence>
<protein>
    <submittedName>
        <fullName evidence="2">Aldo/keto reductase</fullName>
    </submittedName>
</protein>
<dbReference type="PANTHER" id="PTHR43312:SF1">
    <property type="entry name" value="NADP-DEPENDENT OXIDOREDUCTASE DOMAIN-CONTAINING PROTEIN"/>
    <property type="match status" value="1"/>
</dbReference>
<sequence>MVSDTLGRNGPAVSRIALGTWQLGGHWGGYDEDEAVAAVRHAREVGVNLFDTAHAYGWGRAERVLGRALAEIDAVLARPADA</sequence>
<evidence type="ECO:0000259" key="1">
    <source>
        <dbReference type="Pfam" id="PF00248"/>
    </source>
</evidence>
<dbReference type="EMBL" id="CP073721">
    <property type="protein sequence ID" value="UWZ40380.1"/>
    <property type="molecule type" value="Genomic_DNA"/>
</dbReference>
<dbReference type="InterPro" id="IPR036812">
    <property type="entry name" value="NAD(P)_OxRdtase_dom_sf"/>
</dbReference>
<evidence type="ECO:0000313" key="3">
    <source>
        <dbReference type="Proteomes" id="UP001058271"/>
    </source>
</evidence>
<dbReference type="Gene3D" id="3.20.20.100">
    <property type="entry name" value="NADP-dependent oxidoreductase domain"/>
    <property type="match status" value="1"/>
</dbReference>
<reference evidence="2" key="1">
    <citation type="submission" date="2021-04" db="EMBL/GenBank/DDBJ databases">
        <title>Biosynthetic gene clusters of Dactylosporangioum roseum.</title>
        <authorList>
            <person name="Hartkoorn R.C."/>
            <person name="Beaudoing E."/>
            <person name="Hot D."/>
            <person name="Moureu S."/>
        </authorList>
    </citation>
    <scope>NUCLEOTIDE SEQUENCE</scope>
    <source>
        <strain evidence="2">NRRL B-16295</strain>
    </source>
</reference>